<dbReference type="EMBL" id="JAWJZF010000171">
    <property type="protein sequence ID" value="MDX2291045.1"/>
    <property type="molecule type" value="Genomic_DNA"/>
</dbReference>
<accession>A0ABU4JZX3</accession>
<gene>
    <name evidence="2" type="ORF">R2363_02500</name>
</gene>
<evidence type="ECO:0000313" key="2">
    <source>
        <dbReference type="EMBL" id="MDX2291045.1"/>
    </source>
</evidence>
<evidence type="ECO:0000313" key="3">
    <source>
        <dbReference type="Proteomes" id="UP001278571"/>
    </source>
</evidence>
<feature type="region of interest" description="Disordered" evidence="1">
    <location>
        <begin position="23"/>
        <end position="45"/>
    </location>
</feature>
<reference evidence="2 3" key="1">
    <citation type="submission" date="2023-10" db="EMBL/GenBank/DDBJ databases">
        <authorList>
            <person name="Wang X.X."/>
        </authorList>
    </citation>
    <scope>NUCLEOTIDE SEQUENCE [LARGE SCALE GENOMIC DNA]</scope>
    <source>
        <strain evidence="2 3">NBRC 12816</strain>
    </source>
</reference>
<dbReference type="RefSeq" id="WP_319007633.1">
    <property type="nucleotide sequence ID" value="NZ_JAWJZF010000171.1"/>
</dbReference>
<proteinExistence type="predicted"/>
<comment type="caution">
    <text evidence="2">The sequence shown here is derived from an EMBL/GenBank/DDBJ whole genome shotgun (WGS) entry which is preliminary data.</text>
</comment>
<evidence type="ECO:0000256" key="1">
    <source>
        <dbReference type="SAM" id="MobiDB-lite"/>
    </source>
</evidence>
<organism evidence="2 3">
    <name type="scientific">Streptomyces roseolus</name>
    <dbReference type="NCBI Taxonomy" id="67358"/>
    <lineage>
        <taxon>Bacteria</taxon>
        <taxon>Bacillati</taxon>
        <taxon>Actinomycetota</taxon>
        <taxon>Actinomycetes</taxon>
        <taxon>Kitasatosporales</taxon>
        <taxon>Streptomycetaceae</taxon>
        <taxon>Streptomyces</taxon>
    </lineage>
</organism>
<keyword evidence="3" id="KW-1185">Reference proteome</keyword>
<evidence type="ECO:0008006" key="4">
    <source>
        <dbReference type="Google" id="ProtNLM"/>
    </source>
</evidence>
<protein>
    <recommendedName>
        <fullName evidence="4">LigA protein</fullName>
    </recommendedName>
</protein>
<sequence>MTRTTPPRPVDAEALFPELAAYRGRTTRLHPRPGTPTVGESSVGGPFLWPADEPWPVCVEPHRRRYGDRTQDVRTERRILAEAWARTPAPGAMPGPTPEEGEILSSFKRGRHAPWLEDTDPIPLLAVAQLYARDVPGLGTPAGQDLLQLLWCPFDAHHGRHEPAVVLRRRRSADVTDALAEQPEPVVVGAKGYVPSPCVLDPEIVTEHQDLALLPDELQQRILDWEGDEEEQDEDSVLYHSDLSVAPGWKVGGFAAWNAGDPTLPGCDCGPMELLLTVASHEWDNGSRSWIPLEDLAGADAMDASVPTQVTVGRWGSLLVYTCPTADPAHPPRFVFQG</sequence>
<dbReference type="Proteomes" id="UP001278571">
    <property type="component" value="Unassembled WGS sequence"/>
</dbReference>
<dbReference type="Gene3D" id="2.30.320.10">
    <property type="entry name" value="YwqG-like"/>
    <property type="match status" value="1"/>
</dbReference>
<name>A0ABU4JZX3_9ACTN</name>